<dbReference type="FunFam" id="1.10.1170.10:FF:000002">
    <property type="entry name" value="Baculoviral IAP repeat containing 7"/>
    <property type="match status" value="1"/>
</dbReference>
<feature type="domain" description="RING-type" evidence="7">
    <location>
        <begin position="485"/>
        <end position="520"/>
    </location>
</feature>
<evidence type="ECO:0000313" key="8">
    <source>
        <dbReference type="EMBL" id="KAK2160403.1"/>
    </source>
</evidence>
<dbReference type="Gene3D" id="1.10.533.10">
    <property type="entry name" value="Death Domain, Fas"/>
    <property type="match status" value="1"/>
</dbReference>
<feature type="compositionally biased region" description="Basic and acidic residues" evidence="6">
    <location>
        <begin position="451"/>
        <end position="470"/>
    </location>
</feature>
<evidence type="ECO:0000256" key="5">
    <source>
        <dbReference type="PROSITE-ProRule" id="PRU00175"/>
    </source>
</evidence>
<feature type="region of interest" description="Disordered" evidence="6">
    <location>
        <begin position="390"/>
        <end position="470"/>
    </location>
</feature>
<dbReference type="Proteomes" id="UP001208570">
    <property type="component" value="Unassembled WGS sequence"/>
</dbReference>
<keyword evidence="4" id="KW-0862">Zinc</keyword>
<dbReference type="PANTHER" id="PTHR10044:SF139">
    <property type="entry name" value="DEATH-ASSOCIATED INHIBITOR OF APOPTOSIS 2"/>
    <property type="match status" value="1"/>
</dbReference>
<gene>
    <name evidence="8" type="ORF">LSH36_134g05032</name>
</gene>
<dbReference type="PROSITE" id="PS50143">
    <property type="entry name" value="BIR_REPEAT_2"/>
    <property type="match status" value="3"/>
</dbReference>
<dbReference type="InterPro" id="IPR001370">
    <property type="entry name" value="BIR_rpt"/>
</dbReference>
<organism evidence="8 9">
    <name type="scientific">Paralvinella palmiformis</name>
    <dbReference type="NCBI Taxonomy" id="53620"/>
    <lineage>
        <taxon>Eukaryota</taxon>
        <taxon>Metazoa</taxon>
        <taxon>Spiralia</taxon>
        <taxon>Lophotrochozoa</taxon>
        <taxon>Annelida</taxon>
        <taxon>Polychaeta</taxon>
        <taxon>Sedentaria</taxon>
        <taxon>Canalipalpata</taxon>
        <taxon>Terebellida</taxon>
        <taxon>Terebelliformia</taxon>
        <taxon>Alvinellidae</taxon>
        <taxon>Paralvinella</taxon>
    </lineage>
</organism>
<keyword evidence="9" id="KW-1185">Reference proteome</keyword>
<dbReference type="GO" id="GO:0005634">
    <property type="term" value="C:nucleus"/>
    <property type="evidence" value="ECO:0007669"/>
    <property type="project" value="TreeGrafter"/>
</dbReference>
<evidence type="ECO:0000256" key="3">
    <source>
        <dbReference type="ARBA" id="ARBA00022771"/>
    </source>
</evidence>
<dbReference type="SMART" id="SM00238">
    <property type="entry name" value="BIR"/>
    <property type="match status" value="3"/>
</dbReference>
<comment type="similarity">
    <text evidence="1">Belongs to the IAP family.</text>
</comment>
<dbReference type="PROSITE" id="PS50089">
    <property type="entry name" value="ZF_RING_2"/>
    <property type="match status" value="1"/>
</dbReference>
<dbReference type="GO" id="GO:0008270">
    <property type="term" value="F:zinc ion binding"/>
    <property type="evidence" value="ECO:0007669"/>
    <property type="project" value="UniProtKB-KW"/>
</dbReference>
<evidence type="ECO:0000256" key="1">
    <source>
        <dbReference type="ARBA" id="ARBA00006672"/>
    </source>
</evidence>
<evidence type="ECO:0000256" key="2">
    <source>
        <dbReference type="ARBA" id="ARBA00022723"/>
    </source>
</evidence>
<dbReference type="CDD" id="cd16713">
    <property type="entry name" value="RING-HC_BIRC2_3_7"/>
    <property type="match status" value="1"/>
</dbReference>
<feature type="compositionally biased region" description="Low complexity" evidence="6">
    <location>
        <begin position="390"/>
        <end position="404"/>
    </location>
</feature>
<dbReference type="CDD" id="cd00022">
    <property type="entry name" value="BIR"/>
    <property type="match status" value="3"/>
</dbReference>
<evidence type="ECO:0000313" key="9">
    <source>
        <dbReference type="Proteomes" id="UP001208570"/>
    </source>
</evidence>
<dbReference type="AlphaFoldDB" id="A0AAD9N9I3"/>
<sequence length="532" mass="59713">MTMSSTEAYFHRLEYGPPFKPGEEMQYELLRLASFDKWPISAVKRPGELTANGFYYIGSGDLVKCFSCCGKIENWLPEDDIAEKHRSLSPHCPFVKCEDKENKPIGGCNEVTNSLTKELATEGAHDKIAEVEELMKEMKSVFVGSPQGSSTNGNTNLEPQVPASSIPDQAMVKLESYRLETFNGRWPHSSASLPRRLAKAGFYYSGPGDRVVCAFCNGKLEAWQPTDDPFDEHQKQFPHCTFINGIPMGSKPEIATNINRSQVQPETAKKQLGTEQLGVVVDKPRFPIYATELARLDTFQKWPKKLAINPIEIVKAGFFYVGYADDVKCFYCGGAIRQWESGADPWLLHALWFSKCGFLKLNKGNDYIKEVFRQNSPNVDTNHSRAAISNINSNNNLSTNVNKTNEMRDGEAANFIQEGNSTISGRRKRKNRKDKMSGVNEEPNGMMPSSGDERNDEKDGGIDPEKEVTDHLQDEYQRLEQEKRCKICMDAMCDIVFLPCGHIVCCSTCSPALRICPICRTVIKGSVRVYFP</sequence>
<dbReference type="GO" id="GO:0051726">
    <property type="term" value="P:regulation of cell cycle"/>
    <property type="evidence" value="ECO:0007669"/>
    <property type="project" value="TreeGrafter"/>
</dbReference>
<name>A0AAD9N9I3_9ANNE</name>
<reference evidence="8" key="1">
    <citation type="journal article" date="2023" name="Mol. Biol. Evol.">
        <title>Third-Generation Sequencing Reveals the Adaptive Role of the Epigenome in Three Deep-Sea Polychaetes.</title>
        <authorList>
            <person name="Perez M."/>
            <person name="Aroh O."/>
            <person name="Sun Y."/>
            <person name="Lan Y."/>
            <person name="Juniper S.K."/>
            <person name="Young C.R."/>
            <person name="Angers B."/>
            <person name="Qian P.Y."/>
        </authorList>
    </citation>
    <scope>NUCLEOTIDE SEQUENCE</scope>
    <source>
        <strain evidence="8">P08H-3</strain>
    </source>
</reference>
<dbReference type="InterPro" id="IPR050784">
    <property type="entry name" value="IAP"/>
</dbReference>
<dbReference type="Pfam" id="PF00653">
    <property type="entry name" value="BIR"/>
    <property type="match status" value="3"/>
</dbReference>
<evidence type="ECO:0000256" key="4">
    <source>
        <dbReference type="ARBA" id="ARBA00022833"/>
    </source>
</evidence>
<dbReference type="GO" id="GO:0005737">
    <property type="term" value="C:cytoplasm"/>
    <property type="evidence" value="ECO:0007669"/>
    <property type="project" value="TreeGrafter"/>
</dbReference>
<evidence type="ECO:0000259" key="7">
    <source>
        <dbReference type="PROSITE" id="PS50089"/>
    </source>
</evidence>
<accession>A0AAD9N9I3</accession>
<dbReference type="PROSITE" id="PS01282">
    <property type="entry name" value="BIR_REPEAT_1"/>
    <property type="match status" value="3"/>
</dbReference>
<dbReference type="InterPro" id="IPR001841">
    <property type="entry name" value="Znf_RING"/>
</dbReference>
<dbReference type="SUPFAM" id="SSF57924">
    <property type="entry name" value="Inhibitor of apoptosis (IAP) repeat"/>
    <property type="match status" value="3"/>
</dbReference>
<dbReference type="InterPro" id="IPR011029">
    <property type="entry name" value="DEATH-like_dom_sf"/>
</dbReference>
<comment type="caution">
    <text evidence="8">The sequence shown here is derived from an EMBL/GenBank/DDBJ whole genome shotgun (WGS) entry which is preliminary data.</text>
</comment>
<keyword evidence="3 5" id="KW-0863">Zinc-finger</keyword>
<dbReference type="Gene3D" id="1.10.1170.10">
    <property type="entry name" value="Inhibitor Of Apoptosis Protein (2mihbC-IAP-1), Chain A"/>
    <property type="match status" value="4"/>
</dbReference>
<dbReference type="PANTHER" id="PTHR10044">
    <property type="entry name" value="INHIBITOR OF APOPTOSIS"/>
    <property type="match status" value="1"/>
</dbReference>
<evidence type="ECO:0000256" key="6">
    <source>
        <dbReference type="SAM" id="MobiDB-lite"/>
    </source>
</evidence>
<dbReference type="Pfam" id="PF13920">
    <property type="entry name" value="zf-C3HC4_3"/>
    <property type="match status" value="1"/>
</dbReference>
<keyword evidence="2" id="KW-0479">Metal-binding</keyword>
<proteinExistence type="inferred from homology"/>
<protein>
    <recommendedName>
        <fullName evidence="7">RING-type domain-containing protein</fullName>
    </recommendedName>
</protein>
<dbReference type="EMBL" id="JAODUP010000134">
    <property type="protein sequence ID" value="KAK2160403.1"/>
    <property type="molecule type" value="Genomic_DNA"/>
</dbReference>